<organism evidence="7 8">
    <name type="scientific">Azospirillum himalayense</name>
    <dbReference type="NCBI Taxonomy" id="654847"/>
    <lineage>
        <taxon>Bacteria</taxon>
        <taxon>Pseudomonadati</taxon>
        <taxon>Pseudomonadota</taxon>
        <taxon>Alphaproteobacteria</taxon>
        <taxon>Rhodospirillales</taxon>
        <taxon>Azospirillaceae</taxon>
        <taxon>Azospirillum</taxon>
    </lineage>
</organism>
<reference evidence="8" key="1">
    <citation type="journal article" date="2019" name="Int. J. Syst. Evol. Microbiol.">
        <title>The Global Catalogue of Microorganisms (GCM) 10K type strain sequencing project: providing services to taxonomists for standard genome sequencing and annotation.</title>
        <authorList>
            <consortium name="The Broad Institute Genomics Platform"/>
            <consortium name="The Broad Institute Genome Sequencing Center for Infectious Disease"/>
            <person name="Wu L."/>
            <person name="Ma J."/>
        </authorList>
    </citation>
    <scope>NUCLEOTIDE SEQUENCE [LARGE SCALE GENOMIC DNA]</scope>
    <source>
        <strain evidence="8">CCUG 58760</strain>
    </source>
</reference>
<sequence>MVEVGMVIVGAGQGGLQVAESLRAEGYDGPITLIGEEAATPYHRPPLSKAILAGTMEEAQLAIRGAEFFERQSIALLTGTRVAAINRSARQVRLEDGRRLGYCGLALATGARVRRLPIPGDDLDGVLGLRSLDDARRIRAALDRAARVVVIGGGYIGLEVAAAARKRGLEVTILEAADRLLARSATPFLAAFYADLHRGQGVMVELGAKVVGLDGQGGRVTAVRTADGRSHPADLVVVGVGIVPDTALAEACGLACDGGILVDDGARTDDPAIVAVGDCTIRRTGAGTLLRLESVQNAVEQGKSAAAALLGRERPFTAAPWFWSDQYDVKLQIVGLSADHDRMVLRGAPEDRRFSAFYFREGALVAIDSVNRPADHMAGRKLLDRKAALTPEQAADETFPLASLTR</sequence>
<dbReference type="PANTHER" id="PTHR43557">
    <property type="entry name" value="APOPTOSIS-INDUCING FACTOR 1"/>
    <property type="match status" value="1"/>
</dbReference>
<keyword evidence="2" id="KW-0285">Flavoprotein</keyword>
<evidence type="ECO:0000259" key="5">
    <source>
        <dbReference type="Pfam" id="PF07992"/>
    </source>
</evidence>
<evidence type="ECO:0000256" key="2">
    <source>
        <dbReference type="ARBA" id="ARBA00022630"/>
    </source>
</evidence>
<evidence type="ECO:0000256" key="3">
    <source>
        <dbReference type="ARBA" id="ARBA00022827"/>
    </source>
</evidence>
<dbReference type="PANTHER" id="PTHR43557:SF2">
    <property type="entry name" value="RIESKE DOMAIN-CONTAINING PROTEIN-RELATED"/>
    <property type="match status" value="1"/>
</dbReference>
<dbReference type="EMBL" id="JBHSLC010000049">
    <property type="protein sequence ID" value="MFC5357709.1"/>
    <property type="molecule type" value="Genomic_DNA"/>
</dbReference>
<name>A0ABW0GA69_9PROT</name>
<proteinExistence type="predicted"/>
<evidence type="ECO:0000259" key="6">
    <source>
        <dbReference type="Pfam" id="PF14759"/>
    </source>
</evidence>
<dbReference type="InterPro" id="IPR036188">
    <property type="entry name" value="FAD/NAD-bd_sf"/>
</dbReference>
<keyword evidence="3" id="KW-0274">FAD</keyword>
<dbReference type="InterPro" id="IPR016156">
    <property type="entry name" value="FAD/NAD-linked_Rdtase_dimer_sf"/>
</dbReference>
<evidence type="ECO:0000256" key="1">
    <source>
        <dbReference type="ARBA" id="ARBA00001974"/>
    </source>
</evidence>
<dbReference type="Proteomes" id="UP001596166">
    <property type="component" value="Unassembled WGS sequence"/>
</dbReference>
<accession>A0ABW0GA69</accession>
<dbReference type="SUPFAM" id="SSF51905">
    <property type="entry name" value="FAD/NAD(P)-binding domain"/>
    <property type="match status" value="2"/>
</dbReference>
<dbReference type="Pfam" id="PF07992">
    <property type="entry name" value="Pyr_redox_2"/>
    <property type="match status" value="1"/>
</dbReference>
<dbReference type="InterPro" id="IPR028202">
    <property type="entry name" value="Reductase_C"/>
</dbReference>
<evidence type="ECO:0000313" key="7">
    <source>
        <dbReference type="EMBL" id="MFC5357709.1"/>
    </source>
</evidence>
<protein>
    <submittedName>
        <fullName evidence="7">NAD(P)/FAD-dependent oxidoreductase</fullName>
    </submittedName>
</protein>
<dbReference type="RefSeq" id="WP_376997355.1">
    <property type="nucleotide sequence ID" value="NZ_JBHSLC010000049.1"/>
</dbReference>
<dbReference type="InterPro" id="IPR050446">
    <property type="entry name" value="FAD-oxidoreductase/Apoptosis"/>
</dbReference>
<comment type="caution">
    <text evidence="7">The sequence shown here is derived from an EMBL/GenBank/DDBJ whole genome shotgun (WGS) entry which is preliminary data.</text>
</comment>
<feature type="domain" description="Reductase C-terminal" evidence="6">
    <location>
        <begin position="321"/>
        <end position="404"/>
    </location>
</feature>
<dbReference type="SUPFAM" id="SSF55424">
    <property type="entry name" value="FAD/NAD-linked reductases, dimerisation (C-terminal) domain"/>
    <property type="match status" value="1"/>
</dbReference>
<keyword evidence="4" id="KW-0560">Oxidoreductase</keyword>
<dbReference type="Gene3D" id="3.50.50.60">
    <property type="entry name" value="FAD/NAD(P)-binding domain"/>
    <property type="match status" value="2"/>
</dbReference>
<dbReference type="PRINTS" id="PR00411">
    <property type="entry name" value="PNDRDTASEI"/>
</dbReference>
<dbReference type="Gene3D" id="3.30.390.30">
    <property type="match status" value="1"/>
</dbReference>
<evidence type="ECO:0000256" key="4">
    <source>
        <dbReference type="ARBA" id="ARBA00023002"/>
    </source>
</evidence>
<evidence type="ECO:0000313" key="8">
    <source>
        <dbReference type="Proteomes" id="UP001596166"/>
    </source>
</evidence>
<dbReference type="InterPro" id="IPR023753">
    <property type="entry name" value="FAD/NAD-binding_dom"/>
</dbReference>
<feature type="domain" description="FAD/NAD(P)-binding" evidence="5">
    <location>
        <begin position="6"/>
        <end position="302"/>
    </location>
</feature>
<keyword evidence="8" id="KW-1185">Reference proteome</keyword>
<dbReference type="PRINTS" id="PR00368">
    <property type="entry name" value="FADPNR"/>
</dbReference>
<gene>
    <name evidence="7" type="ORF">ACFPMG_22120</name>
</gene>
<dbReference type="Pfam" id="PF14759">
    <property type="entry name" value="Reductase_C"/>
    <property type="match status" value="1"/>
</dbReference>
<comment type="cofactor">
    <cofactor evidence="1">
        <name>FAD</name>
        <dbReference type="ChEBI" id="CHEBI:57692"/>
    </cofactor>
</comment>